<keyword evidence="3" id="KW-0472">Membrane</keyword>
<dbReference type="Gene3D" id="2.60.40.10">
    <property type="entry name" value="Immunoglobulins"/>
    <property type="match status" value="1"/>
</dbReference>
<evidence type="ECO:0000313" key="7">
    <source>
        <dbReference type="Proteomes" id="UP000334019"/>
    </source>
</evidence>
<feature type="domain" description="PKD" evidence="5">
    <location>
        <begin position="403"/>
        <end position="467"/>
    </location>
</feature>
<keyword evidence="1 4" id="KW-0732">Signal</keyword>
<dbReference type="Proteomes" id="UP000334019">
    <property type="component" value="Chromosome"/>
</dbReference>
<dbReference type="Gene3D" id="2.130.10.130">
    <property type="entry name" value="Integrin alpha, N-terminal"/>
    <property type="match status" value="1"/>
</dbReference>
<dbReference type="InterPro" id="IPR035986">
    <property type="entry name" value="PKD_dom_sf"/>
</dbReference>
<dbReference type="RefSeq" id="WP_153759060.1">
    <property type="nucleotide sequence ID" value="NZ_CP045851.1"/>
</dbReference>
<dbReference type="EMBL" id="CP045851">
    <property type="protein sequence ID" value="QGG94952.1"/>
    <property type="molecule type" value="Genomic_DNA"/>
</dbReference>
<dbReference type="Pfam" id="PF13517">
    <property type="entry name" value="FG-GAP_3"/>
    <property type="match status" value="3"/>
</dbReference>
<feature type="transmembrane region" description="Helical" evidence="3">
    <location>
        <begin position="645"/>
        <end position="665"/>
    </location>
</feature>
<dbReference type="GO" id="GO:0005509">
    <property type="term" value="F:calcium ion binding"/>
    <property type="evidence" value="ECO:0007669"/>
    <property type="project" value="InterPro"/>
</dbReference>
<evidence type="ECO:0000256" key="4">
    <source>
        <dbReference type="SAM" id="SignalP"/>
    </source>
</evidence>
<dbReference type="SUPFAM" id="SSF49299">
    <property type="entry name" value="PKD domain"/>
    <property type="match status" value="1"/>
</dbReference>
<proteinExistence type="predicted"/>
<gene>
    <name evidence="6" type="ORF">GH723_07420</name>
</gene>
<dbReference type="Pfam" id="PF00801">
    <property type="entry name" value="PKD"/>
    <property type="match status" value="1"/>
</dbReference>
<feature type="chain" id="PRO_5024374080" description="PKD domain-containing protein" evidence="4">
    <location>
        <begin position="30"/>
        <end position="671"/>
    </location>
</feature>
<dbReference type="GO" id="GO:0005975">
    <property type="term" value="P:carbohydrate metabolic process"/>
    <property type="evidence" value="ECO:0007669"/>
    <property type="project" value="UniProtKB-ARBA"/>
</dbReference>
<accession>A0A5Q2RJ84</accession>
<reference evidence="6 7" key="1">
    <citation type="submission" date="2019-11" db="EMBL/GenBank/DDBJ databases">
        <authorList>
            <person name="He Y."/>
        </authorList>
    </citation>
    <scope>NUCLEOTIDE SEQUENCE [LARGE SCALE GENOMIC DNA]</scope>
    <source>
        <strain evidence="6 7">SCSIO 58843</strain>
    </source>
</reference>
<keyword evidence="7" id="KW-1185">Reference proteome</keyword>
<feature type="signal peptide" evidence="4">
    <location>
        <begin position="1"/>
        <end position="29"/>
    </location>
</feature>
<evidence type="ECO:0000256" key="1">
    <source>
        <dbReference type="ARBA" id="ARBA00022729"/>
    </source>
</evidence>
<sequence length="671" mass="66790">MRPSPHRRRLVGLLAVPVLLAVAVPAASAAPDPAFTPERFATANQPFSIDAGDMDGDGRLDLVVGHISADAVTIFFANSTGGYDRTDVAMPAGARSDAVAVGDVDGDGDLDVVATDRSVTPGLSVLRNDGSGTFSVESNAGRQISDVGLVDIDADGDLDVVASSFNLAEVMVLVNDGAGTFTTTVVASGLNGPYGITAADLDADGHIDVAVADRYSETVELLFGDGTGAFPARASVAAGGGTNDVAAVDLDGDGDVDLATADFSGNSVSVLTNDGAGTFADASSIPVGMQPWSMDAADLDGDGDVDLVTANRSSSNVTVLLGDGEGSFTRIDVGTGAGTGPNGILAADLDGDGDVDVATANPYGNDVTVLWGQSLPVVDAGAAVVGEAGQGASLDGTVTDPDGDPVTVTWTWSPGPDVASGASCTFADASTVDTTITCTHPGTYTVTLTADDGLRGPATDSATLTVQPADTDDDGLPDATDNCPGVANPDQSDRDGDLVGDACDEPYDTIVEPSPGVTVTVHGIPATDAVTVGVDLLADPPALPDGLEALSQAYDVTVAGGGFSRVTVCLTVGPDVVGRDGVGVFHHDGAGWTDVTVGGPTQGEVCGTTTHLSPFVVAAPVVAQVPDDPTPTAGGILPRTGSEPAPVAAIALVLVVLGVASLAVGRRLDET</sequence>
<keyword evidence="3" id="KW-0812">Transmembrane</keyword>
<protein>
    <recommendedName>
        <fullName evidence="5">PKD domain-containing protein</fullName>
    </recommendedName>
</protein>
<evidence type="ECO:0000256" key="3">
    <source>
        <dbReference type="SAM" id="Phobius"/>
    </source>
</evidence>
<dbReference type="KEGG" id="atq:GH723_07420"/>
<name>A0A5Q2RJ84_9ACTN</name>
<dbReference type="AlphaFoldDB" id="A0A5Q2RJ84"/>
<dbReference type="InterPro" id="IPR013783">
    <property type="entry name" value="Ig-like_fold"/>
</dbReference>
<evidence type="ECO:0000259" key="5">
    <source>
        <dbReference type="PROSITE" id="PS50093"/>
    </source>
</evidence>
<dbReference type="SUPFAM" id="SSF103647">
    <property type="entry name" value="TSP type-3 repeat"/>
    <property type="match status" value="1"/>
</dbReference>
<evidence type="ECO:0000256" key="2">
    <source>
        <dbReference type="SAM" id="MobiDB-lite"/>
    </source>
</evidence>
<dbReference type="PANTHER" id="PTHR46580:SF4">
    <property type="entry name" value="ATP_GTP-BINDING PROTEIN"/>
    <property type="match status" value="1"/>
</dbReference>
<dbReference type="PROSITE" id="PS50093">
    <property type="entry name" value="PKD"/>
    <property type="match status" value="1"/>
</dbReference>
<evidence type="ECO:0000313" key="6">
    <source>
        <dbReference type="EMBL" id="QGG94952.1"/>
    </source>
</evidence>
<organism evidence="6 7">
    <name type="scientific">Actinomarinicola tropica</name>
    <dbReference type="NCBI Taxonomy" id="2789776"/>
    <lineage>
        <taxon>Bacteria</taxon>
        <taxon>Bacillati</taxon>
        <taxon>Actinomycetota</taxon>
        <taxon>Acidimicrobiia</taxon>
        <taxon>Acidimicrobiales</taxon>
        <taxon>Iamiaceae</taxon>
        <taxon>Actinomarinicola</taxon>
    </lineage>
</organism>
<keyword evidence="3" id="KW-1133">Transmembrane helix</keyword>
<dbReference type="InterPro" id="IPR000601">
    <property type="entry name" value="PKD_dom"/>
</dbReference>
<dbReference type="InterPro" id="IPR022409">
    <property type="entry name" value="PKD/Chitinase_dom"/>
</dbReference>
<dbReference type="InterPro" id="IPR028994">
    <property type="entry name" value="Integrin_alpha_N"/>
</dbReference>
<dbReference type="SUPFAM" id="SSF69318">
    <property type="entry name" value="Integrin alpha N-terminal domain"/>
    <property type="match status" value="1"/>
</dbReference>
<dbReference type="PANTHER" id="PTHR46580">
    <property type="entry name" value="SENSOR KINASE-RELATED"/>
    <property type="match status" value="1"/>
</dbReference>
<dbReference type="CDD" id="cd00146">
    <property type="entry name" value="PKD"/>
    <property type="match status" value="1"/>
</dbReference>
<dbReference type="SMART" id="SM00089">
    <property type="entry name" value="PKD"/>
    <property type="match status" value="1"/>
</dbReference>
<dbReference type="InterPro" id="IPR028974">
    <property type="entry name" value="TSP_type-3_rpt"/>
</dbReference>
<feature type="region of interest" description="Disordered" evidence="2">
    <location>
        <begin position="455"/>
        <end position="497"/>
    </location>
</feature>
<dbReference type="Gene3D" id="2.30.30.100">
    <property type="match status" value="3"/>
</dbReference>
<dbReference type="InterPro" id="IPR013517">
    <property type="entry name" value="FG-GAP"/>
</dbReference>